<evidence type="ECO:0000256" key="4">
    <source>
        <dbReference type="ARBA" id="ARBA00022824"/>
    </source>
</evidence>
<dbReference type="GO" id="GO:0007029">
    <property type="term" value="P:endoplasmic reticulum organization"/>
    <property type="evidence" value="ECO:0007669"/>
    <property type="project" value="InterPro"/>
</dbReference>
<evidence type="ECO:0000256" key="1">
    <source>
        <dbReference type="ARBA" id="ARBA00004477"/>
    </source>
</evidence>
<dbReference type="Pfam" id="PF07086">
    <property type="entry name" value="Jagunal"/>
    <property type="match status" value="1"/>
</dbReference>
<feature type="transmembrane region" description="Helical" evidence="7">
    <location>
        <begin position="42"/>
        <end position="63"/>
    </location>
</feature>
<dbReference type="Proteomes" id="UP001153076">
    <property type="component" value="Unassembled WGS sequence"/>
</dbReference>
<evidence type="ECO:0000256" key="2">
    <source>
        <dbReference type="ARBA" id="ARBA00008462"/>
    </source>
</evidence>
<comment type="similarity">
    <text evidence="2">Belongs to the jagunal family.</text>
</comment>
<keyword evidence="3 7" id="KW-0812">Transmembrane</keyword>
<dbReference type="InterPro" id="IPR009787">
    <property type="entry name" value="Jagunal"/>
</dbReference>
<dbReference type="GO" id="GO:0005789">
    <property type="term" value="C:endoplasmic reticulum membrane"/>
    <property type="evidence" value="ECO:0007669"/>
    <property type="project" value="UniProtKB-SubCell"/>
</dbReference>
<evidence type="ECO:0000313" key="9">
    <source>
        <dbReference type="Proteomes" id="UP001153076"/>
    </source>
</evidence>
<protein>
    <submittedName>
        <fullName evidence="8">Uncharacterized protein</fullName>
    </submittedName>
</protein>
<accession>A0A9Q1GJW9</accession>
<dbReference type="AlphaFoldDB" id="A0A9Q1GJW9"/>
<evidence type="ECO:0000256" key="6">
    <source>
        <dbReference type="ARBA" id="ARBA00023136"/>
    </source>
</evidence>
<feature type="transmembrane region" description="Helical" evidence="7">
    <location>
        <begin position="69"/>
        <end position="90"/>
    </location>
</feature>
<dbReference type="OrthoDB" id="1915239at2759"/>
<evidence type="ECO:0000313" key="8">
    <source>
        <dbReference type="EMBL" id="KAJ8420435.1"/>
    </source>
</evidence>
<keyword evidence="9" id="KW-1185">Reference proteome</keyword>
<proteinExistence type="inferred from homology"/>
<dbReference type="PANTHER" id="PTHR20955:SF1">
    <property type="entry name" value="PROTEIN JAGUNAL HOMOLOG 1"/>
    <property type="match status" value="1"/>
</dbReference>
<evidence type="ECO:0000256" key="5">
    <source>
        <dbReference type="ARBA" id="ARBA00022989"/>
    </source>
</evidence>
<reference evidence="8" key="1">
    <citation type="submission" date="2022-04" db="EMBL/GenBank/DDBJ databases">
        <title>Carnegiea gigantea Genome sequencing and assembly v2.</title>
        <authorList>
            <person name="Copetti D."/>
            <person name="Sanderson M.J."/>
            <person name="Burquez A."/>
            <person name="Wojciechowski M.F."/>
        </authorList>
    </citation>
    <scope>NUCLEOTIDE SEQUENCE</scope>
    <source>
        <strain evidence="8">SGP5-SGP5p</strain>
        <tissue evidence="8">Aerial part</tissue>
    </source>
</reference>
<comment type="caution">
    <text evidence="8">The sequence shown here is derived from an EMBL/GenBank/DDBJ whole genome shotgun (WGS) entry which is preliminary data.</text>
</comment>
<dbReference type="PANTHER" id="PTHR20955">
    <property type="entry name" value="PROTEIN JAGUNAL HOMOLOG 1"/>
    <property type="match status" value="1"/>
</dbReference>
<keyword evidence="6 7" id="KW-0472">Membrane</keyword>
<organism evidence="8 9">
    <name type="scientific">Carnegiea gigantea</name>
    <dbReference type="NCBI Taxonomy" id="171969"/>
    <lineage>
        <taxon>Eukaryota</taxon>
        <taxon>Viridiplantae</taxon>
        <taxon>Streptophyta</taxon>
        <taxon>Embryophyta</taxon>
        <taxon>Tracheophyta</taxon>
        <taxon>Spermatophyta</taxon>
        <taxon>Magnoliopsida</taxon>
        <taxon>eudicotyledons</taxon>
        <taxon>Gunneridae</taxon>
        <taxon>Pentapetalae</taxon>
        <taxon>Caryophyllales</taxon>
        <taxon>Cactineae</taxon>
        <taxon>Cactaceae</taxon>
        <taxon>Cactoideae</taxon>
        <taxon>Echinocereeae</taxon>
        <taxon>Carnegiea</taxon>
    </lineage>
</organism>
<dbReference type="EMBL" id="JAKOGI010003433">
    <property type="protein sequence ID" value="KAJ8420435.1"/>
    <property type="molecule type" value="Genomic_DNA"/>
</dbReference>
<keyword evidence="4" id="KW-0256">Endoplasmic reticulum</keyword>
<sequence length="211" mass="23234">MQQRRSASGRPSGTDGSDYSYRMVVDSRYTKVAKRKTRLSQIFLIQVGLIVLADIFLISLPVIKGEDPNVLAISSAAVSFISLIIGESGFSKWACKQYRETESTDYGGITQGIETVLHGTYGSGPDLRAPGLLPYERKRTGQLKGQCLPVAKGLSGWNWHRLTGSCSKGWGNVLLCNDFLLNSMLPLPAYRVPRLVFVNMVKDDTTVNKNT</sequence>
<evidence type="ECO:0000256" key="3">
    <source>
        <dbReference type="ARBA" id="ARBA00022692"/>
    </source>
</evidence>
<evidence type="ECO:0000256" key="7">
    <source>
        <dbReference type="SAM" id="Phobius"/>
    </source>
</evidence>
<comment type="subcellular location">
    <subcellularLocation>
        <location evidence="1">Endoplasmic reticulum membrane</location>
        <topology evidence="1">Multi-pass membrane protein</topology>
    </subcellularLocation>
</comment>
<dbReference type="GO" id="GO:0016192">
    <property type="term" value="P:vesicle-mediated transport"/>
    <property type="evidence" value="ECO:0007669"/>
    <property type="project" value="TreeGrafter"/>
</dbReference>
<keyword evidence="5 7" id="KW-1133">Transmembrane helix</keyword>
<gene>
    <name evidence="8" type="ORF">Cgig2_007192</name>
</gene>
<name>A0A9Q1GJW9_9CARY</name>